<proteinExistence type="predicted"/>
<reference evidence="2" key="2">
    <citation type="submission" date="2020-11" db="EMBL/GenBank/DDBJ databases">
        <authorList>
            <consortium name="DOE Joint Genome Institute"/>
            <person name="Kuo A."/>
            <person name="Miyauchi S."/>
            <person name="Kiss E."/>
            <person name="Drula E."/>
            <person name="Kohler A."/>
            <person name="Sanchez-Garcia M."/>
            <person name="Andreopoulos B."/>
            <person name="Barry K.W."/>
            <person name="Bonito G."/>
            <person name="Buee M."/>
            <person name="Carver A."/>
            <person name="Chen C."/>
            <person name="Cichocki N."/>
            <person name="Clum A."/>
            <person name="Culley D."/>
            <person name="Crous P.W."/>
            <person name="Fauchery L."/>
            <person name="Girlanda M."/>
            <person name="Hayes R."/>
            <person name="Keri Z."/>
            <person name="Labutti K."/>
            <person name="Lipzen A."/>
            <person name="Lombard V."/>
            <person name="Magnuson J."/>
            <person name="Maillard F."/>
            <person name="Morin E."/>
            <person name="Murat C."/>
            <person name="Nolan M."/>
            <person name="Ohm R."/>
            <person name="Pangilinan J."/>
            <person name="Pereira M."/>
            <person name="Perotto S."/>
            <person name="Peter M."/>
            <person name="Riley R."/>
            <person name="Sitrit Y."/>
            <person name="Stielow B."/>
            <person name="Szollosi G."/>
            <person name="Zifcakova L."/>
            <person name="Stursova M."/>
            <person name="Spatafora J.W."/>
            <person name="Tedersoo L."/>
            <person name="Vaario L.-M."/>
            <person name="Yamada A."/>
            <person name="Yan M."/>
            <person name="Wang P."/>
            <person name="Xu J."/>
            <person name="Bruns T."/>
            <person name="Baldrian P."/>
            <person name="Vilgalys R."/>
            <person name="Henrissat B."/>
            <person name="Grigoriev I.V."/>
            <person name="Hibbett D."/>
            <person name="Nagy L.G."/>
            <person name="Martin F.M."/>
        </authorList>
    </citation>
    <scope>NUCLEOTIDE SEQUENCE</scope>
    <source>
        <strain evidence="2">UH-Tt-Lm1</strain>
    </source>
</reference>
<dbReference type="OrthoDB" id="2574468at2759"/>
<organism evidence="2 3">
    <name type="scientific">Thelephora terrestris</name>
    <dbReference type="NCBI Taxonomy" id="56493"/>
    <lineage>
        <taxon>Eukaryota</taxon>
        <taxon>Fungi</taxon>
        <taxon>Dikarya</taxon>
        <taxon>Basidiomycota</taxon>
        <taxon>Agaricomycotina</taxon>
        <taxon>Agaricomycetes</taxon>
        <taxon>Thelephorales</taxon>
        <taxon>Thelephoraceae</taxon>
        <taxon>Thelephora</taxon>
    </lineage>
</organism>
<dbReference type="AlphaFoldDB" id="A0A9P6LCT3"/>
<dbReference type="EMBL" id="WIUZ02000001">
    <property type="protein sequence ID" value="KAF9793049.1"/>
    <property type="molecule type" value="Genomic_DNA"/>
</dbReference>
<comment type="caution">
    <text evidence="2">The sequence shown here is derived from an EMBL/GenBank/DDBJ whole genome shotgun (WGS) entry which is preliminary data.</text>
</comment>
<accession>A0A9P6LCT3</accession>
<evidence type="ECO:0000313" key="2">
    <source>
        <dbReference type="EMBL" id="KAF9793049.1"/>
    </source>
</evidence>
<name>A0A9P6LCT3_9AGAM</name>
<evidence type="ECO:0000313" key="3">
    <source>
        <dbReference type="Proteomes" id="UP000736335"/>
    </source>
</evidence>
<dbReference type="Proteomes" id="UP000736335">
    <property type="component" value="Unassembled WGS sequence"/>
</dbReference>
<evidence type="ECO:0000256" key="1">
    <source>
        <dbReference type="SAM" id="MobiDB-lite"/>
    </source>
</evidence>
<keyword evidence="3" id="KW-1185">Reference proteome</keyword>
<protein>
    <submittedName>
        <fullName evidence="2">Uncharacterized protein</fullName>
    </submittedName>
</protein>
<feature type="region of interest" description="Disordered" evidence="1">
    <location>
        <begin position="57"/>
        <end position="94"/>
    </location>
</feature>
<feature type="compositionally biased region" description="Low complexity" evidence="1">
    <location>
        <begin position="57"/>
        <end position="66"/>
    </location>
</feature>
<reference evidence="2" key="1">
    <citation type="journal article" date="2020" name="Nat. Commun.">
        <title>Large-scale genome sequencing of mycorrhizal fungi provides insights into the early evolution of symbiotic traits.</title>
        <authorList>
            <person name="Miyauchi S."/>
            <person name="Kiss E."/>
            <person name="Kuo A."/>
            <person name="Drula E."/>
            <person name="Kohler A."/>
            <person name="Sanchez-Garcia M."/>
            <person name="Morin E."/>
            <person name="Andreopoulos B."/>
            <person name="Barry K.W."/>
            <person name="Bonito G."/>
            <person name="Buee M."/>
            <person name="Carver A."/>
            <person name="Chen C."/>
            <person name="Cichocki N."/>
            <person name="Clum A."/>
            <person name="Culley D."/>
            <person name="Crous P.W."/>
            <person name="Fauchery L."/>
            <person name="Girlanda M."/>
            <person name="Hayes R.D."/>
            <person name="Keri Z."/>
            <person name="LaButti K."/>
            <person name="Lipzen A."/>
            <person name="Lombard V."/>
            <person name="Magnuson J."/>
            <person name="Maillard F."/>
            <person name="Murat C."/>
            <person name="Nolan M."/>
            <person name="Ohm R.A."/>
            <person name="Pangilinan J."/>
            <person name="Pereira M.F."/>
            <person name="Perotto S."/>
            <person name="Peter M."/>
            <person name="Pfister S."/>
            <person name="Riley R."/>
            <person name="Sitrit Y."/>
            <person name="Stielow J.B."/>
            <person name="Szollosi G."/>
            <person name="Zifcakova L."/>
            <person name="Stursova M."/>
            <person name="Spatafora J.W."/>
            <person name="Tedersoo L."/>
            <person name="Vaario L.M."/>
            <person name="Yamada A."/>
            <person name="Yan M."/>
            <person name="Wang P."/>
            <person name="Xu J."/>
            <person name="Bruns T."/>
            <person name="Baldrian P."/>
            <person name="Vilgalys R."/>
            <person name="Dunand C."/>
            <person name="Henrissat B."/>
            <person name="Grigoriev I.V."/>
            <person name="Hibbett D."/>
            <person name="Nagy L.G."/>
            <person name="Martin F.M."/>
        </authorList>
    </citation>
    <scope>NUCLEOTIDE SEQUENCE</scope>
    <source>
        <strain evidence="2">UH-Tt-Lm1</strain>
    </source>
</reference>
<gene>
    <name evidence="2" type="ORF">BJ322DRAFT_98212</name>
</gene>
<sequence>MAYKRKLDTSEDSYPVNTKQIKLIPFPSATNDDVAMSESPVYDFEAYHSRLCSTASSVSSSSLSTSPVGNPMMDLYPEVNTDPASSPSIGLLQPNGSMTSLKHASCTQIPKLKMACSAGPHGQRTMFALCEQCGSIEMLD</sequence>
<feature type="compositionally biased region" description="Polar residues" evidence="1">
    <location>
        <begin position="82"/>
        <end position="94"/>
    </location>
</feature>